<organism evidence="5 6">
    <name type="scientific">Lapidilactobacillus dextrinicus DSM 20335</name>
    <dbReference type="NCBI Taxonomy" id="1423738"/>
    <lineage>
        <taxon>Bacteria</taxon>
        <taxon>Bacillati</taxon>
        <taxon>Bacillota</taxon>
        <taxon>Bacilli</taxon>
        <taxon>Lactobacillales</taxon>
        <taxon>Lactobacillaceae</taxon>
        <taxon>Lapidilactobacillus</taxon>
    </lineage>
</organism>
<dbReference type="RefSeq" id="WP_057755212.1">
    <property type="nucleotide sequence ID" value="NZ_AYYK01000004.1"/>
</dbReference>
<evidence type="ECO:0000259" key="4">
    <source>
        <dbReference type="Pfam" id="PF00248"/>
    </source>
</evidence>
<evidence type="ECO:0000256" key="2">
    <source>
        <dbReference type="ARBA" id="ARBA00022857"/>
    </source>
</evidence>
<accession>A0A0R2BIE7</accession>
<dbReference type="AlphaFoldDB" id="A0A0R2BIE7"/>
<dbReference type="InterPro" id="IPR005399">
    <property type="entry name" value="K_chnl_volt-dep_bsu_KCNAB-rel"/>
</dbReference>
<dbReference type="SUPFAM" id="SSF51430">
    <property type="entry name" value="NAD(P)-linked oxidoreductase"/>
    <property type="match status" value="1"/>
</dbReference>
<dbReference type="PANTHER" id="PTHR43150:SF4">
    <property type="entry name" value="L-GLYCERALDEHYDE 3-PHOSPHATE REDUCTASE"/>
    <property type="match status" value="1"/>
</dbReference>
<gene>
    <name evidence="5" type="ORF">FC84_GL001462</name>
</gene>
<dbReference type="InterPro" id="IPR036812">
    <property type="entry name" value="NAD(P)_OxRdtase_dom_sf"/>
</dbReference>
<name>A0A0R2BIE7_9LACO</name>
<comment type="caution">
    <text evidence="5">The sequence shown here is derived from an EMBL/GenBank/DDBJ whole genome shotgun (WGS) entry which is preliminary data.</text>
</comment>
<reference evidence="5 6" key="1">
    <citation type="journal article" date="2015" name="Genome Announc.">
        <title>Expanding the biotechnology potential of lactobacilli through comparative genomics of 213 strains and associated genera.</title>
        <authorList>
            <person name="Sun Z."/>
            <person name="Harris H.M."/>
            <person name="McCann A."/>
            <person name="Guo C."/>
            <person name="Argimon S."/>
            <person name="Zhang W."/>
            <person name="Yang X."/>
            <person name="Jeffery I.B."/>
            <person name="Cooney J.C."/>
            <person name="Kagawa T.F."/>
            <person name="Liu W."/>
            <person name="Song Y."/>
            <person name="Salvetti E."/>
            <person name="Wrobel A."/>
            <person name="Rasinkangas P."/>
            <person name="Parkhill J."/>
            <person name="Rea M.C."/>
            <person name="O'Sullivan O."/>
            <person name="Ritari J."/>
            <person name="Douillard F.P."/>
            <person name="Paul Ross R."/>
            <person name="Yang R."/>
            <person name="Briner A.E."/>
            <person name="Felis G.E."/>
            <person name="de Vos W.M."/>
            <person name="Barrangou R."/>
            <person name="Klaenhammer T.R."/>
            <person name="Caufield P.W."/>
            <person name="Cui Y."/>
            <person name="Zhang H."/>
            <person name="O'Toole P.W."/>
        </authorList>
    </citation>
    <scope>NUCLEOTIDE SEQUENCE [LARGE SCALE GENOMIC DNA]</scope>
    <source>
        <strain evidence="5 6">DSM 20335</strain>
    </source>
</reference>
<dbReference type="OrthoDB" id="9773828at2"/>
<protein>
    <submittedName>
        <fullName evidence="5">Oxidoreductase, aldo keto reductase family protein</fullName>
    </submittedName>
</protein>
<dbReference type="GO" id="GO:0016491">
    <property type="term" value="F:oxidoreductase activity"/>
    <property type="evidence" value="ECO:0007669"/>
    <property type="project" value="UniProtKB-KW"/>
</dbReference>
<evidence type="ECO:0000256" key="3">
    <source>
        <dbReference type="ARBA" id="ARBA00023002"/>
    </source>
</evidence>
<evidence type="ECO:0000313" key="6">
    <source>
        <dbReference type="Proteomes" id="UP000051813"/>
    </source>
</evidence>
<dbReference type="InterPro" id="IPR023210">
    <property type="entry name" value="NADP_OxRdtase_dom"/>
</dbReference>
<keyword evidence="2" id="KW-0521">NADP</keyword>
<sequence length="329" mass="37245">MVYRAAENRYEKMLYRRVGQSGLKLSALSLGLWHNFGDVDRLANQSDLLHYAFDHGITCFDIANNYGPSAGSAEENFGKIFHDDFKPYRDEMIITSKAGFYMWPGPYGEWGSRKNIIASCNQSLKRTGLDYFDIFYSHRPDPETPFEETALALDQIVKSGKALYIGISNYDAEQTQAITTIFNDLKTPYIIHQVQYNMFERTPENGLFDVLTAEHKGATVYSPLAQGLLTDRYLNGIPEDSRANRQDSPFLSVEDVDQRLAQIKQLNQIAESRGQSLAEMSLAWDLRNEVVASVIIGASRVSQLEDNLQVLDHLDFSDSELAQIDQITK</sequence>
<keyword evidence="6" id="KW-1185">Reference proteome</keyword>
<evidence type="ECO:0000256" key="1">
    <source>
        <dbReference type="ARBA" id="ARBA00006515"/>
    </source>
</evidence>
<dbReference type="GO" id="GO:0051596">
    <property type="term" value="P:methylglyoxal catabolic process"/>
    <property type="evidence" value="ECO:0007669"/>
    <property type="project" value="TreeGrafter"/>
</dbReference>
<dbReference type="EMBL" id="AYYK01000004">
    <property type="protein sequence ID" value="KRM79288.1"/>
    <property type="molecule type" value="Genomic_DNA"/>
</dbReference>
<dbReference type="Gene3D" id="3.20.20.100">
    <property type="entry name" value="NADP-dependent oxidoreductase domain"/>
    <property type="match status" value="1"/>
</dbReference>
<dbReference type="STRING" id="1423738.FC84_GL001462"/>
<proteinExistence type="inferred from homology"/>
<feature type="domain" description="NADP-dependent oxidoreductase" evidence="4">
    <location>
        <begin position="28"/>
        <end position="328"/>
    </location>
</feature>
<evidence type="ECO:0000313" key="5">
    <source>
        <dbReference type="EMBL" id="KRM79288.1"/>
    </source>
</evidence>
<keyword evidence="3" id="KW-0560">Oxidoreductase</keyword>
<dbReference type="PATRIC" id="fig|1423738.3.peg.1479"/>
<dbReference type="Proteomes" id="UP000051813">
    <property type="component" value="Unassembled WGS sequence"/>
</dbReference>
<dbReference type="PANTHER" id="PTHR43150">
    <property type="entry name" value="HYPERKINETIC, ISOFORM M"/>
    <property type="match status" value="1"/>
</dbReference>
<dbReference type="InterPro" id="IPR020471">
    <property type="entry name" value="AKR"/>
</dbReference>
<comment type="similarity">
    <text evidence="1">Belongs to the shaker potassium channel beta subunit family.</text>
</comment>
<dbReference type="PRINTS" id="PR00069">
    <property type="entry name" value="ALDKETRDTASE"/>
</dbReference>
<dbReference type="Pfam" id="PF00248">
    <property type="entry name" value="Aldo_ket_red"/>
    <property type="match status" value="1"/>
</dbReference>